<keyword evidence="2" id="KW-0268">Exocytosis</keyword>
<protein>
    <recommendedName>
        <fullName evidence="8">Ankyrin repeat domain-containing protein</fullName>
    </recommendedName>
</protein>
<keyword evidence="5" id="KW-0472">Membrane</keyword>
<evidence type="ECO:0000313" key="7">
    <source>
        <dbReference type="Proteomes" id="UP000728032"/>
    </source>
</evidence>
<comment type="subcellular location">
    <subcellularLocation>
        <location evidence="1">Target cell membrane</location>
    </subcellularLocation>
</comment>
<dbReference type="AlphaFoldDB" id="A0A7R9MV45"/>
<evidence type="ECO:0000256" key="1">
    <source>
        <dbReference type="ARBA" id="ARBA00004175"/>
    </source>
</evidence>
<evidence type="ECO:0000256" key="3">
    <source>
        <dbReference type="ARBA" id="ARBA00022537"/>
    </source>
</evidence>
<keyword evidence="4" id="KW-0528">Neurotoxin</keyword>
<feature type="non-terminal residue" evidence="6">
    <location>
        <position position="1"/>
    </location>
</feature>
<gene>
    <name evidence="6" type="ORF">ONB1V03_LOCUS22322</name>
</gene>
<name>A0A7R9MV45_9ACAR</name>
<sequence length="53" mass="6095">MEFKNIVFNAARDGKLRRLKLFLDHRPKEEVKLIVSLRTNGATPLLIAARNGY</sequence>
<keyword evidence="5" id="KW-1053">Target membrane</keyword>
<dbReference type="InterPro" id="IPR036770">
    <property type="entry name" value="Ankyrin_rpt-contain_sf"/>
</dbReference>
<keyword evidence="7" id="KW-1185">Reference proteome</keyword>
<proteinExistence type="predicted"/>
<organism evidence="6">
    <name type="scientific">Oppiella nova</name>
    <dbReference type="NCBI Taxonomy" id="334625"/>
    <lineage>
        <taxon>Eukaryota</taxon>
        <taxon>Metazoa</taxon>
        <taxon>Ecdysozoa</taxon>
        <taxon>Arthropoda</taxon>
        <taxon>Chelicerata</taxon>
        <taxon>Arachnida</taxon>
        <taxon>Acari</taxon>
        <taxon>Acariformes</taxon>
        <taxon>Sarcoptiformes</taxon>
        <taxon>Oribatida</taxon>
        <taxon>Brachypylina</taxon>
        <taxon>Oppioidea</taxon>
        <taxon>Oppiidae</taxon>
        <taxon>Oppiella</taxon>
    </lineage>
</organism>
<dbReference type="GO" id="GO:0044218">
    <property type="term" value="C:other organism cell membrane"/>
    <property type="evidence" value="ECO:0007669"/>
    <property type="project" value="UniProtKB-KW"/>
</dbReference>
<dbReference type="Gene3D" id="1.25.40.20">
    <property type="entry name" value="Ankyrin repeat-containing domain"/>
    <property type="match status" value="1"/>
</dbReference>
<keyword evidence="4" id="KW-0638">Presynaptic neurotoxin</keyword>
<dbReference type="GO" id="GO:0044231">
    <property type="term" value="C:host cell presynaptic membrane"/>
    <property type="evidence" value="ECO:0007669"/>
    <property type="project" value="UniProtKB-KW"/>
</dbReference>
<dbReference type="Proteomes" id="UP000728032">
    <property type="component" value="Unassembled WGS sequence"/>
</dbReference>
<accession>A0A7R9MV45</accession>
<dbReference type="OrthoDB" id="4429489at2759"/>
<dbReference type="EMBL" id="CAJPVJ010049115">
    <property type="protein sequence ID" value="CAG2182901.1"/>
    <property type="molecule type" value="Genomic_DNA"/>
</dbReference>
<keyword evidence="4" id="KW-0800">Toxin</keyword>
<dbReference type="GO" id="GO:0006887">
    <property type="term" value="P:exocytosis"/>
    <property type="evidence" value="ECO:0007669"/>
    <property type="project" value="UniProtKB-KW"/>
</dbReference>
<keyword evidence="3" id="KW-1052">Target cell membrane</keyword>
<reference evidence="6" key="1">
    <citation type="submission" date="2020-11" db="EMBL/GenBank/DDBJ databases">
        <authorList>
            <person name="Tran Van P."/>
        </authorList>
    </citation>
    <scope>NUCLEOTIDE SEQUENCE</scope>
</reference>
<evidence type="ECO:0000256" key="2">
    <source>
        <dbReference type="ARBA" id="ARBA00022483"/>
    </source>
</evidence>
<evidence type="ECO:0000256" key="4">
    <source>
        <dbReference type="ARBA" id="ARBA00023028"/>
    </source>
</evidence>
<dbReference type="EMBL" id="OC963940">
    <property type="protein sequence ID" value="CAD7665765.1"/>
    <property type="molecule type" value="Genomic_DNA"/>
</dbReference>
<evidence type="ECO:0000313" key="6">
    <source>
        <dbReference type="EMBL" id="CAD7665765.1"/>
    </source>
</evidence>
<evidence type="ECO:0008006" key="8">
    <source>
        <dbReference type="Google" id="ProtNLM"/>
    </source>
</evidence>
<evidence type="ECO:0000256" key="5">
    <source>
        <dbReference type="ARBA" id="ARBA00023298"/>
    </source>
</evidence>